<name>A0AAD7R3J8_9TELE</name>
<accession>A0AAD7R3J8</accession>
<sequence>MRKPPQHVPSHVRTAISSMTMEALRAATIATGTNGAKRLHRPQPGHLGGVEAWAAGEAYNTTSSQTVASADKPMTLGRLTRQPANSHLAELRVMERTHQHLQKQLREMQLLEKQVPANRGDLCDAYYERTDGYGTTGKRLKTKHDRSWQQADSGVIVIADDDDDDYDDVADAAEQTIAVQRPVAVVQEQIEYDYKPGSAVAHYAKGAFSKTLKQEAIDEVIDKPQPTRDYYTQEATRAVAGEHRKKTHKTGDNRELMQLTDARVYCA</sequence>
<evidence type="ECO:0000313" key="2">
    <source>
        <dbReference type="Proteomes" id="UP001221898"/>
    </source>
</evidence>
<comment type="caution">
    <text evidence="1">The sequence shown here is derived from an EMBL/GenBank/DDBJ whole genome shotgun (WGS) entry which is preliminary data.</text>
</comment>
<keyword evidence="2" id="KW-1185">Reference proteome</keyword>
<protein>
    <submittedName>
        <fullName evidence="1">Uncharacterized protein</fullName>
    </submittedName>
</protein>
<reference evidence="1" key="1">
    <citation type="journal article" date="2023" name="Science">
        <title>Genome structures resolve the early diversification of teleost fishes.</title>
        <authorList>
            <person name="Parey E."/>
            <person name="Louis A."/>
            <person name="Montfort J."/>
            <person name="Bouchez O."/>
            <person name="Roques C."/>
            <person name="Iampietro C."/>
            <person name="Lluch J."/>
            <person name="Castinel A."/>
            <person name="Donnadieu C."/>
            <person name="Desvignes T."/>
            <person name="Floi Bucao C."/>
            <person name="Jouanno E."/>
            <person name="Wen M."/>
            <person name="Mejri S."/>
            <person name="Dirks R."/>
            <person name="Jansen H."/>
            <person name="Henkel C."/>
            <person name="Chen W.J."/>
            <person name="Zahm M."/>
            <person name="Cabau C."/>
            <person name="Klopp C."/>
            <person name="Thompson A.W."/>
            <person name="Robinson-Rechavi M."/>
            <person name="Braasch I."/>
            <person name="Lecointre G."/>
            <person name="Bobe J."/>
            <person name="Postlethwait J.H."/>
            <person name="Berthelot C."/>
            <person name="Roest Crollius H."/>
            <person name="Guiguen Y."/>
        </authorList>
    </citation>
    <scope>NUCLEOTIDE SEQUENCE</scope>
    <source>
        <strain evidence="1">NC1722</strain>
    </source>
</reference>
<dbReference type="EMBL" id="JAINUG010000843">
    <property type="protein sequence ID" value="KAJ8361897.1"/>
    <property type="molecule type" value="Genomic_DNA"/>
</dbReference>
<gene>
    <name evidence="1" type="ORF">AAFF_G00414120</name>
</gene>
<dbReference type="Proteomes" id="UP001221898">
    <property type="component" value="Unassembled WGS sequence"/>
</dbReference>
<organism evidence="1 2">
    <name type="scientific">Aldrovandia affinis</name>
    <dbReference type="NCBI Taxonomy" id="143900"/>
    <lineage>
        <taxon>Eukaryota</taxon>
        <taxon>Metazoa</taxon>
        <taxon>Chordata</taxon>
        <taxon>Craniata</taxon>
        <taxon>Vertebrata</taxon>
        <taxon>Euteleostomi</taxon>
        <taxon>Actinopterygii</taxon>
        <taxon>Neopterygii</taxon>
        <taxon>Teleostei</taxon>
        <taxon>Notacanthiformes</taxon>
        <taxon>Halosauridae</taxon>
        <taxon>Aldrovandia</taxon>
    </lineage>
</organism>
<dbReference type="AlphaFoldDB" id="A0AAD7R3J8"/>
<evidence type="ECO:0000313" key="1">
    <source>
        <dbReference type="EMBL" id="KAJ8361897.1"/>
    </source>
</evidence>
<proteinExistence type="predicted"/>